<gene>
    <name evidence="3" type="primary">arfB</name>
    <name evidence="3" type="ORF">EMA8858_03992</name>
</gene>
<accession>A0ABM9AUX9</accession>
<protein>
    <submittedName>
        <fullName evidence="3">Peptidyl-tRNA hydrolase ArfB</fullName>
        <ecNumber evidence="3">3.1.1.29</ecNumber>
    </submittedName>
</protein>
<dbReference type="SUPFAM" id="SSF110916">
    <property type="entry name" value="Peptidyl-tRNA hydrolase domain-like"/>
    <property type="match status" value="1"/>
</dbReference>
<name>A0ABM9AUX9_9BACT</name>
<feature type="domain" description="Prokaryotic-type class I peptide chain release factors" evidence="2">
    <location>
        <begin position="20"/>
        <end position="36"/>
    </location>
</feature>
<dbReference type="Gene3D" id="3.30.160.20">
    <property type="match status" value="1"/>
</dbReference>
<evidence type="ECO:0000256" key="1">
    <source>
        <dbReference type="SAM" id="MobiDB-lite"/>
    </source>
</evidence>
<proteinExistence type="predicted"/>
<reference evidence="3" key="1">
    <citation type="submission" date="2021-12" db="EMBL/GenBank/DDBJ databases">
        <authorList>
            <person name="Rodrigo-Torres L."/>
            <person name="Arahal R. D."/>
            <person name="Lucena T."/>
        </authorList>
    </citation>
    <scope>NUCLEOTIDE SEQUENCE</scope>
    <source>
        <strain evidence="3">CECT 8858</strain>
    </source>
</reference>
<dbReference type="EC" id="3.1.1.29" evidence="3"/>
<feature type="region of interest" description="Disordered" evidence="1">
    <location>
        <begin position="104"/>
        <end position="141"/>
    </location>
</feature>
<organism evidence="3 4">
    <name type="scientific">Emticicia aquatica</name>
    <dbReference type="NCBI Taxonomy" id="1681835"/>
    <lineage>
        <taxon>Bacteria</taxon>
        <taxon>Pseudomonadati</taxon>
        <taxon>Bacteroidota</taxon>
        <taxon>Cytophagia</taxon>
        <taxon>Cytophagales</taxon>
        <taxon>Leadbetterellaceae</taxon>
        <taxon>Emticicia</taxon>
    </lineage>
</organism>
<dbReference type="EMBL" id="CAKLPY010000007">
    <property type="protein sequence ID" value="CAH0997858.1"/>
    <property type="molecule type" value="Genomic_DNA"/>
</dbReference>
<evidence type="ECO:0000313" key="4">
    <source>
        <dbReference type="Proteomes" id="UP000837932"/>
    </source>
</evidence>
<dbReference type="Proteomes" id="UP000837932">
    <property type="component" value="Unassembled WGS sequence"/>
</dbReference>
<evidence type="ECO:0000259" key="2">
    <source>
        <dbReference type="PROSITE" id="PS00745"/>
    </source>
</evidence>
<dbReference type="Pfam" id="PF00472">
    <property type="entry name" value="RF-1"/>
    <property type="match status" value="1"/>
</dbReference>
<dbReference type="InterPro" id="IPR000352">
    <property type="entry name" value="Pep_chain_release_fac_I"/>
</dbReference>
<keyword evidence="3" id="KW-0378">Hydrolase</keyword>
<dbReference type="PROSITE" id="PS00745">
    <property type="entry name" value="RF_PROK_I"/>
    <property type="match status" value="1"/>
</dbReference>
<feature type="compositionally biased region" description="Basic and acidic residues" evidence="1">
    <location>
        <begin position="115"/>
        <end position="141"/>
    </location>
</feature>
<dbReference type="PANTHER" id="PTHR47814">
    <property type="entry name" value="PEPTIDYL-TRNA HYDROLASE ARFB"/>
    <property type="match status" value="1"/>
</dbReference>
<keyword evidence="4" id="KW-1185">Reference proteome</keyword>
<dbReference type="RefSeq" id="WP_238808665.1">
    <property type="nucleotide sequence ID" value="NZ_CAKLPY010000007.1"/>
</dbReference>
<dbReference type="NCBIfam" id="NF006718">
    <property type="entry name" value="PRK09256.1"/>
    <property type="match status" value="1"/>
</dbReference>
<dbReference type="PANTHER" id="PTHR47814:SF1">
    <property type="entry name" value="PEPTIDYL-TRNA HYDROLASE ARFB"/>
    <property type="match status" value="1"/>
</dbReference>
<sequence length="141" mass="16270">MQIDIKNIDFLSELDFQTSRSGGPGGQNVNKVETKVELRFDIQSSNLLTDSQKAKLIEKLQNQLIQENILSITAQEKRSQLQNKELVIKKFYKILEKAFHERKKRLASKPSQGAVEKRLKSKKIDSEKKNTRSKKIDLTEI</sequence>
<evidence type="ECO:0000313" key="3">
    <source>
        <dbReference type="EMBL" id="CAH0997858.1"/>
    </source>
</evidence>
<dbReference type="GO" id="GO:0004045">
    <property type="term" value="F:peptidyl-tRNA hydrolase activity"/>
    <property type="evidence" value="ECO:0007669"/>
    <property type="project" value="UniProtKB-EC"/>
</dbReference>
<comment type="caution">
    <text evidence="3">The sequence shown here is derived from an EMBL/GenBank/DDBJ whole genome shotgun (WGS) entry which is preliminary data.</text>
</comment>